<keyword evidence="1 3" id="KW-0963">Cytoplasm</keyword>
<dbReference type="InterPro" id="IPR016193">
    <property type="entry name" value="Cytidine_deaminase-like"/>
</dbReference>
<dbReference type="HAMAP" id="MF_00187">
    <property type="entry name" value="FdhD"/>
    <property type="match status" value="1"/>
</dbReference>
<organism evidence="4 5">
    <name type="scientific">Sedimenticola selenatireducens</name>
    <dbReference type="NCBI Taxonomy" id="191960"/>
    <lineage>
        <taxon>Bacteria</taxon>
        <taxon>Pseudomonadati</taxon>
        <taxon>Pseudomonadota</taxon>
        <taxon>Gammaproteobacteria</taxon>
        <taxon>Chromatiales</taxon>
        <taxon>Sedimenticolaceae</taxon>
        <taxon>Sedimenticola</taxon>
    </lineage>
</organism>
<dbReference type="SUPFAM" id="SSF53927">
    <property type="entry name" value="Cytidine deaminase-like"/>
    <property type="match status" value="1"/>
</dbReference>
<feature type="active site" description="Cysteine persulfide intermediate" evidence="3">
    <location>
        <position position="109"/>
    </location>
</feature>
<comment type="caution">
    <text evidence="4">The sequence shown here is derived from an EMBL/GenBank/DDBJ whole genome shotgun (WGS) entry which is preliminary data.</text>
</comment>
<sequence>MADAMKQYQVNRWHAGAVAVSDDWVAEEVPVALVYNGLSHVVMMCSPQHLEDFARGFTLTECIVEQPHEIYDIEVTELDEGIQVELEIAQSRFWALKAQRRALAGRTGCGICGKESLAQMACTLDPLQNGQQISSTALRLALDHINSQQHLFNKTGSVHAAAWCDPQGSIMALREDVGRHNALDKLVGHCLVGGHTLRDGMLIMTRRASYEIVQKAAACGISVVAAVSGPTGMAIRLAEEQGITLIGFARNASLCVYSHPERII</sequence>
<comment type="function">
    <text evidence="3">Required for formate dehydrogenase (FDH) activity. Acts as a sulfur carrier protein that transfers sulfur from IscS to the molybdenum cofactor prior to its insertion into FDH.</text>
</comment>
<protein>
    <recommendedName>
        <fullName evidence="3">Sulfur carrier protein FdhD</fullName>
    </recommendedName>
</protein>
<dbReference type="PANTHER" id="PTHR30592">
    <property type="entry name" value="FORMATE DEHYDROGENASE"/>
    <property type="match status" value="1"/>
</dbReference>
<evidence type="ECO:0000313" key="4">
    <source>
        <dbReference type="EMBL" id="PLX61244.1"/>
    </source>
</evidence>
<dbReference type="InterPro" id="IPR003786">
    <property type="entry name" value="FdhD"/>
</dbReference>
<dbReference type="GO" id="GO:0097163">
    <property type="term" value="F:sulfur carrier activity"/>
    <property type="evidence" value="ECO:0007669"/>
    <property type="project" value="UniProtKB-UniRule"/>
</dbReference>
<keyword evidence="2 3" id="KW-0501">Molybdenum cofactor biosynthesis</keyword>
<evidence type="ECO:0000256" key="3">
    <source>
        <dbReference type="HAMAP-Rule" id="MF_00187"/>
    </source>
</evidence>
<dbReference type="AlphaFoldDB" id="A0A2N6CVL0"/>
<dbReference type="GO" id="GO:0005737">
    <property type="term" value="C:cytoplasm"/>
    <property type="evidence" value="ECO:0007669"/>
    <property type="project" value="UniProtKB-SubCell"/>
</dbReference>
<keyword evidence="4" id="KW-0808">Transferase</keyword>
<comment type="subcellular location">
    <subcellularLocation>
        <location evidence="3">Cytoplasm</location>
    </subcellularLocation>
</comment>
<name>A0A2N6CVL0_9GAMM</name>
<comment type="caution">
    <text evidence="3">Lacks conserved residue(s) required for the propagation of feature annotation.</text>
</comment>
<dbReference type="PIRSF" id="PIRSF015626">
    <property type="entry name" value="FdhD"/>
    <property type="match status" value="1"/>
</dbReference>
<dbReference type="EMBL" id="PKUN01000021">
    <property type="protein sequence ID" value="PLX61244.1"/>
    <property type="molecule type" value="Genomic_DNA"/>
</dbReference>
<evidence type="ECO:0000256" key="2">
    <source>
        <dbReference type="ARBA" id="ARBA00023150"/>
    </source>
</evidence>
<gene>
    <name evidence="3" type="primary">fdhD</name>
    <name evidence="4" type="ORF">C0630_12235</name>
</gene>
<dbReference type="NCBIfam" id="TIGR00129">
    <property type="entry name" value="fdhD_narQ"/>
    <property type="match status" value="1"/>
</dbReference>
<evidence type="ECO:0000256" key="1">
    <source>
        <dbReference type="ARBA" id="ARBA00022490"/>
    </source>
</evidence>
<evidence type="ECO:0000313" key="5">
    <source>
        <dbReference type="Proteomes" id="UP000235015"/>
    </source>
</evidence>
<dbReference type="Gene3D" id="3.10.20.10">
    <property type="match status" value="1"/>
</dbReference>
<accession>A0A2N6CVL0</accession>
<dbReference type="Pfam" id="PF02634">
    <property type="entry name" value="FdhD-NarQ"/>
    <property type="match status" value="1"/>
</dbReference>
<dbReference type="Gene3D" id="3.40.140.10">
    <property type="entry name" value="Cytidine Deaminase, domain 2"/>
    <property type="match status" value="1"/>
</dbReference>
<dbReference type="PANTHER" id="PTHR30592:SF1">
    <property type="entry name" value="SULFUR CARRIER PROTEIN FDHD"/>
    <property type="match status" value="1"/>
</dbReference>
<proteinExistence type="inferred from homology"/>
<dbReference type="Proteomes" id="UP000235015">
    <property type="component" value="Unassembled WGS sequence"/>
</dbReference>
<dbReference type="STRING" id="1111735.GCA_000428045_00743"/>
<dbReference type="GO" id="GO:0016783">
    <property type="term" value="F:sulfurtransferase activity"/>
    <property type="evidence" value="ECO:0007669"/>
    <property type="project" value="InterPro"/>
</dbReference>
<comment type="similarity">
    <text evidence="3">Belongs to the FdhD family.</text>
</comment>
<reference evidence="4 5" key="1">
    <citation type="submission" date="2017-11" db="EMBL/GenBank/DDBJ databases">
        <title>Genome-resolved metagenomics identifies genetic mobility, metabolic interactions, and unexpected diversity in perchlorate-reducing communities.</title>
        <authorList>
            <person name="Barnum T.P."/>
            <person name="Figueroa I.A."/>
            <person name="Carlstrom C.I."/>
            <person name="Lucas L.N."/>
            <person name="Engelbrektson A.L."/>
            <person name="Coates J.D."/>
        </authorList>
    </citation>
    <scope>NUCLEOTIDE SEQUENCE [LARGE SCALE GENOMIC DNA]</scope>
    <source>
        <strain evidence="4">BM301</strain>
    </source>
</reference>
<dbReference type="GO" id="GO:0006777">
    <property type="term" value="P:Mo-molybdopterin cofactor biosynthetic process"/>
    <property type="evidence" value="ECO:0007669"/>
    <property type="project" value="UniProtKB-UniRule"/>
</dbReference>